<dbReference type="InterPro" id="IPR029044">
    <property type="entry name" value="Nucleotide-diphossugar_trans"/>
</dbReference>
<reference evidence="5" key="1">
    <citation type="submission" date="2022-03" db="EMBL/GenBank/DDBJ databases">
        <authorList>
            <person name="Vrbovska V."/>
            <person name="Kovarovic V."/>
            <person name="Botka T."/>
            <person name="Pantucek R."/>
        </authorList>
    </citation>
    <scope>NUCLEOTIDE SEQUENCE</scope>
    <source>
        <strain evidence="5">CCM 2609</strain>
    </source>
</reference>
<keyword evidence="6" id="KW-1185">Reference proteome</keyword>
<feature type="site" description="Transition state stabilizer" evidence="4">
    <location>
        <position position="17"/>
    </location>
</feature>
<dbReference type="Pfam" id="PF01128">
    <property type="entry name" value="IspD"/>
    <property type="match status" value="1"/>
</dbReference>
<dbReference type="HAMAP" id="MF_00108">
    <property type="entry name" value="IspD"/>
    <property type="match status" value="1"/>
</dbReference>
<gene>
    <name evidence="4 5" type="primary">ispD</name>
    <name evidence="5" type="ORF">MRZ06_10685</name>
</gene>
<dbReference type="Gene3D" id="3.90.550.10">
    <property type="entry name" value="Spore Coat Polysaccharide Biosynthesis Protein SpsA, Chain A"/>
    <property type="match status" value="1"/>
</dbReference>
<accession>A0ABY3ZU52</accession>
<dbReference type="GO" id="GO:0050518">
    <property type="term" value="F:2-C-methyl-D-erythritol 4-phosphate cytidylyltransferase activity"/>
    <property type="evidence" value="ECO:0007669"/>
    <property type="project" value="UniProtKB-EC"/>
</dbReference>
<comment type="similarity">
    <text evidence="4">Belongs to the IspD/TarI cytidylyltransferase family. IspD subfamily.</text>
</comment>
<keyword evidence="3 4" id="KW-0414">Isoprene biosynthesis</keyword>
<dbReference type="InterPro" id="IPR050088">
    <property type="entry name" value="IspD/TarI_cytidylyltransf_bact"/>
</dbReference>
<feature type="site" description="Positions MEP for the nucleophilic attack" evidence="4">
    <location>
        <position position="152"/>
    </location>
</feature>
<evidence type="ECO:0000256" key="1">
    <source>
        <dbReference type="ARBA" id="ARBA00022679"/>
    </source>
</evidence>
<dbReference type="Proteomes" id="UP000830343">
    <property type="component" value="Chromosome"/>
</dbReference>
<keyword evidence="1 4" id="KW-0808">Transferase</keyword>
<dbReference type="InterPro" id="IPR034683">
    <property type="entry name" value="IspD/TarI"/>
</dbReference>
<evidence type="ECO:0000256" key="3">
    <source>
        <dbReference type="ARBA" id="ARBA00023229"/>
    </source>
</evidence>
<evidence type="ECO:0000256" key="2">
    <source>
        <dbReference type="ARBA" id="ARBA00022695"/>
    </source>
</evidence>
<organism evidence="5 6">
    <name type="scientific">Macrococcus armenti</name>
    <dbReference type="NCBI Taxonomy" id="2875764"/>
    <lineage>
        <taxon>Bacteria</taxon>
        <taxon>Bacillati</taxon>
        <taxon>Bacillota</taxon>
        <taxon>Bacilli</taxon>
        <taxon>Bacillales</taxon>
        <taxon>Staphylococcaceae</taxon>
        <taxon>Macrococcus</taxon>
    </lineage>
</organism>
<feature type="site" description="Positions MEP for the nucleophilic attack" evidence="4">
    <location>
        <position position="207"/>
    </location>
</feature>
<dbReference type="SUPFAM" id="SSF53448">
    <property type="entry name" value="Nucleotide-diphospho-sugar transferases"/>
    <property type="match status" value="1"/>
</dbReference>
<proteinExistence type="inferred from homology"/>
<reference evidence="5" key="2">
    <citation type="submission" date="2022-04" db="EMBL/GenBank/DDBJ databases">
        <title>Antimicrobial genetic elements in methicillin-resistant Macrococcus armenti.</title>
        <authorList>
            <person name="Keller J.E."/>
            <person name="Schwendener S."/>
            <person name="Pantucek R."/>
            <person name="Perreten V."/>
        </authorList>
    </citation>
    <scope>NUCLEOTIDE SEQUENCE</scope>
    <source>
        <strain evidence="5">CCM 2609</strain>
    </source>
</reference>
<name>A0ABY3ZU52_9STAP</name>
<comment type="catalytic activity">
    <reaction evidence="4">
        <text>2-C-methyl-D-erythritol 4-phosphate + CTP + H(+) = 4-CDP-2-C-methyl-D-erythritol + diphosphate</text>
        <dbReference type="Rhea" id="RHEA:13429"/>
        <dbReference type="ChEBI" id="CHEBI:15378"/>
        <dbReference type="ChEBI" id="CHEBI:33019"/>
        <dbReference type="ChEBI" id="CHEBI:37563"/>
        <dbReference type="ChEBI" id="CHEBI:57823"/>
        <dbReference type="ChEBI" id="CHEBI:58262"/>
        <dbReference type="EC" id="2.7.7.60"/>
    </reaction>
</comment>
<sequence length="227" mass="25932">MTNMYDVIIPAAGMGKRMQANKNKVLLELSGKTILEHTLQAFQDDNNCRAIHLAAQSEELEMFRTFALQYHKLDVITEGGSERQYSIYNVLKAIKPCEYVFVHDAARPFVTRETLQKLYAAVQLRKSAIAAVKVKDTIKRVHGTEVKGTLNRDELWQIQTPQAFEYHTLLAAYEKAERDQFLGTDDASLVERIEKVSIVESDYDNIKLTTPEDMYFAEAILKKRGII</sequence>
<evidence type="ECO:0000256" key="4">
    <source>
        <dbReference type="HAMAP-Rule" id="MF_00108"/>
    </source>
</evidence>
<comment type="function">
    <text evidence="4">Catalyzes the formation of 4-diphosphocytidyl-2-C-methyl-D-erythritol from CTP and 2-C-methyl-D-erythritol 4-phosphate (MEP).</text>
</comment>
<comment type="pathway">
    <text evidence="4">Isoprenoid biosynthesis; isopentenyl diphosphate biosynthesis via DXP pathway; isopentenyl diphosphate from 1-deoxy-D-xylulose 5-phosphate: step 2/6.</text>
</comment>
<keyword evidence="2 4" id="KW-0548">Nucleotidyltransferase</keyword>
<dbReference type="InterPro" id="IPR001228">
    <property type="entry name" value="IspD"/>
</dbReference>
<dbReference type="EMBL" id="CP094348">
    <property type="protein sequence ID" value="UOB20432.1"/>
    <property type="molecule type" value="Genomic_DNA"/>
</dbReference>
<dbReference type="NCBIfam" id="TIGR00453">
    <property type="entry name" value="ispD"/>
    <property type="match status" value="1"/>
</dbReference>
<evidence type="ECO:0000313" key="6">
    <source>
        <dbReference type="Proteomes" id="UP000830343"/>
    </source>
</evidence>
<dbReference type="PANTHER" id="PTHR32125">
    <property type="entry name" value="2-C-METHYL-D-ERYTHRITOL 4-PHOSPHATE CYTIDYLYLTRANSFERASE, CHLOROPLASTIC"/>
    <property type="match status" value="1"/>
</dbReference>
<dbReference type="CDD" id="cd02516">
    <property type="entry name" value="CDP-ME_synthetase"/>
    <property type="match status" value="1"/>
</dbReference>
<dbReference type="PANTHER" id="PTHR32125:SF4">
    <property type="entry name" value="2-C-METHYL-D-ERYTHRITOL 4-PHOSPHATE CYTIDYLYLTRANSFERASE, CHLOROPLASTIC"/>
    <property type="match status" value="1"/>
</dbReference>
<evidence type="ECO:0000313" key="5">
    <source>
        <dbReference type="EMBL" id="UOB20432.1"/>
    </source>
</evidence>
<feature type="site" description="Transition state stabilizer" evidence="4">
    <location>
        <position position="24"/>
    </location>
</feature>
<protein>
    <recommendedName>
        <fullName evidence="4">2-C-methyl-D-erythritol 4-phosphate cytidylyltransferase</fullName>
        <ecNumber evidence="4">2.7.7.60</ecNumber>
    </recommendedName>
    <alternativeName>
        <fullName evidence="4">4-diphosphocytidyl-2C-methyl-D-erythritol synthase</fullName>
    </alternativeName>
    <alternativeName>
        <fullName evidence="4">MEP cytidylyltransferase</fullName>
        <shortName evidence="4">MCT</shortName>
    </alternativeName>
</protein>
<dbReference type="EC" id="2.7.7.60" evidence="4"/>